<protein>
    <submittedName>
        <fullName evidence="1">Uncharacterized protein</fullName>
    </submittedName>
</protein>
<comment type="caution">
    <text evidence="1">The sequence shown here is derived from an EMBL/GenBank/DDBJ whole genome shotgun (WGS) entry which is preliminary data.</text>
</comment>
<dbReference type="AlphaFoldDB" id="A0A0F9DCY0"/>
<gene>
    <name evidence="1" type="ORF">LCGC14_2294190</name>
</gene>
<reference evidence="1" key="1">
    <citation type="journal article" date="2015" name="Nature">
        <title>Complex archaea that bridge the gap between prokaryotes and eukaryotes.</title>
        <authorList>
            <person name="Spang A."/>
            <person name="Saw J.H."/>
            <person name="Jorgensen S.L."/>
            <person name="Zaremba-Niedzwiedzka K."/>
            <person name="Martijn J."/>
            <person name="Lind A.E."/>
            <person name="van Eijk R."/>
            <person name="Schleper C."/>
            <person name="Guy L."/>
            <person name="Ettema T.J."/>
        </authorList>
    </citation>
    <scope>NUCLEOTIDE SEQUENCE</scope>
</reference>
<accession>A0A0F9DCY0</accession>
<name>A0A0F9DCY0_9ZZZZ</name>
<dbReference type="EMBL" id="LAZR01032202">
    <property type="protein sequence ID" value="KKL51571.1"/>
    <property type="molecule type" value="Genomic_DNA"/>
</dbReference>
<feature type="non-terminal residue" evidence="1">
    <location>
        <position position="1"/>
    </location>
</feature>
<organism evidence="1">
    <name type="scientific">marine sediment metagenome</name>
    <dbReference type="NCBI Taxonomy" id="412755"/>
    <lineage>
        <taxon>unclassified sequences</taxon>
        <taxon>metagenomes</taxon>
        <taxon>ecological metagenomes</taxon>
    </lineage>
</organism>
<evidence type="ECO:0000313" key="1">
    <source>
        <dbReference type="EMBL" id="KKL51571.1"/>
    </source>
</evidence>
<sequence length="29" mass="3182">EVIDNMSINGINFMLGLYTNSEGSQYNSA</sequence>
<proteinExistence type="predicted"/>